<protein>
    <recommendedName>
        <fullName evidence="5">DNA-binding protein RAP1</fullName>
    </recommendedName>
</protein>
<dbReference type="SUPFAM" id="SSF46689">
    <property type="entry name" value="Homeodomain-like"/>
    <property type="match status" value="1"/>
</dbReference>
<feature type="compositionally biased region" description="Polar residues" evidence="6">
    <location>
        <begin position="81"/>
        <end position="94"/>
    </location>
</feature>
<dbReference type="AlphaFoldDB" id="A0A9P1ME10"/>
<dbReference type="GO" id="GO:0042162">
    <property type="term" value="F:telomeric DNA binding"/>
    <property type="evidence" value="ECO:0007669"/>
    <property type="project" value="TreeGrafter"/>
</dbReference>
<dbReference type="PANTHER" id="PTHR16466">
    <property type="entry name" value="TELOMERE REPEAT-BINDING FACTOR 2-INTERACTING PROTEIN 1"/>
    <property type="match status" value="1"/>
</dbReference>
<name>A0A9P1ME10_9PEZI</name>
<comment type="similarity">
    <text evidence="1 5">Belongs to the RAP1 family.</text>
</comment>
<evidence type="ECO:0000256" key="2">
    <source>
        <dbReference type="ARBA" id="ARBA00022454"/>
    </source>
</evidence>
<comment type="subunit">
    <text evidence="5">Homodimer.</text>
</comment>
<keyword evidence="9" id="KW-1185">Reference proteome</keyword>
<dbReference type="InterPro" id="IPR039595">
    <property type="entry name" value="TE2IP/Rap1"/>
</dbReference>
<feature type="region of interest" description="Disordered" evidence="6">
    <location>
        <begin position="77"/>
        <end position="130"/>
    </location>
</feature>
<dbReference type="GO" id="GO:0010833">
    <property type="term" value="P:telomere maintenance via telomere lengthening"/>
    <property type="evidence" value="ECO:0007669"/>
    <property type="project" value="UniProtKB-UniRule"/>
</dbReference>
<reference evidence="8" key="1">
    <citation type="submission" date="2022-11" db="EMBL/GenBank/DDBJ databases">
        <authorList>
            <person name="Scott C."/>
            <person name="Bruce N."/>
        </authorList>
    </citation>
    <scope>NUCLEOTIDE SEQUENCE</scope>
</reference>
<comment type="function">
    <text evidence="5">Involved in the regulation of telomere length, clustering and has a specific role in telomere position effect (TPE).</text>
</comment>
<dbReference type="InterPro" id="IPR009057">
    <property type="entry name" value="Homeodomain-like_sf"/>
</dbReference>
<keyword evidence="3 5" id="KW-0779">Telomere</keyword>
<accession>A0A9P1ME10</accession>
<evidence type="ECO:0000256" key="4">
    <source>
        <dbReference type="ARBA" id="ARBA00023242"/>
    </source>
</evidence>
<comment type="caution">
    <text evidence="8">The sequence shown here is derived from an EMBL/GenBank/DDBJ whole genome shotgun (WGS) entry which is preliminary data.</text>
</comment>
<evidence type="ECO:0000256" key="6">
    <source>
        <dbReference type="SAM" id="MobiDB-lite"/>
    </source>
</evidence>
<dbReference type="CDD" id="cd11655">
    <property type="entry name" value="rap1_myb-like"/>
    <property type="match status" value="1"/>
</dbReference>
<dbReference type="GO" id="GO:0070187">
    <property type="term" value="C:shelterin complex"/>
    <property type="evidence" value="ECO:0007669"/>
    <property type="project" value="TreeGrafter"/>
</dbReference>
<keyword evidence="2 5" id="KW-0158">Chromosome</keyword>
<organism evidence="8 9">
    <name type="scientific">Parascedosporium putredinis</name>
    <dbReference type="NCBI Taxonomy" id="1442378"/>
    <lineage>
        <taxon>Eukaryota</taxon>
        <taxon>Fungi</taxon>
        <taxon>Dikarya</taxon>
        <taxon>Ascomycota</taxon>
        <taxon>Pezizomycotina</taxon>
        <taxon>Sordariomycetes</taxon>
        <taxon>Hypocreomycetidae</taxon>
        <taxon>Microascales</taxon>
        <taxon>Microascaceae</taxon>
        <taxon>Parascedosporium</taxon>
    </lineage>
</organism>
<gene>
    <name evidence="8" type="ORF">PPNO1_LOCUS9020</name>
</gene>
<evidence type="ECO:0000313" key="8">
    <source>
        <dbReference type="EMBL" id="CAI4219460.1"/>
    </source>
</evidence>
<dbReference type="EMBL" id="CALLCH030000020">
    <property type="protein sequence ID" value="CAI4219460.1"/>
    <property type="molecule type" value="Genomic_DNA"/>
</dbReference>
<evidence type="ECO:0000256" key="5">
    <source>
        <dbReference type="RuleBase" id="RU367107"/>
    </source>
</evidence>
<comment type="subcellular location">
    <subcellularLocation>
        <location evidence="5">Nucleus</location>
    </subcellularLocation>
    <subcellularLocation>
        <location evidence="5">Chromosome</location>
        <location evidence="5">Telomere</location>
    </subcellularLocation>
</comment>
<proteinExistence type="inferred from homology"/>
<dbReference type="GO" id="GO:0031848">
    <property type="term" value="P:protection from non-homologous end joining at telomere"/>
    <property type="evidence" value="ECO:0007669"/>
    <property type="project" value="TreeGrafter"/>
</dbReference>
<feature type="compositionally biased region" description="Low complexity" evidence="6">
    <location>
        <begin position="95"/>
        <end position="116"/>
    </location>
</feature>
<evidence type="ECO:0000313" key="9">
    <source>
        <dbReference type="Proteomes" id="UP000838763"/>
    </source>
</evidence>
<dbReference type="Pfam" id="PF08914">
    <property type="entry name" value="Myb_Rap1"/>
    <property type="match status" value="1"/>
</dbReference>
<dbReference type="OrthoDB" id="435460at2759"/>
<sequence>MEPSRNHRTPFSLADDVLLAAWVAKKENSGGNKIYQQLEVGYPHHSWQSWRDRWMKKLRLLPPETLERMAADAPQYLDGLVTSTPEASHPQQAASESVSGPTPGPTGPASSQGPSPRQSTQTARPQAVAP</sequence>
<evidence type="ECO:0000256" key="3">
    <source>
        <dbReference type="ARBA" id="ARBA00022895"/>
    </source>
</evidence>
<dbReference type="InterPro" id="IPR015010">
    <property type="entry name" value="TERF2IP_Myb"/>
</dbReference>
<dbReference type="Proteomes" id="UP000838763">
    <property type="component" value="Unassembled WGS sequence"/>
</dbReference>
<dbReference type="PANTHER" id="PTHR16466:SF6">
    <property type="entry name" value="TELOMERIC REPEAT-BINDING FACTOR 2-INTERACTING PROTEIN 1"/>
    <property type="match status" value="1"/>
</dbReference>
<dbReference type="Gene3D" id="1.10.10.60">
    <property type="entry name" value="Homeodomain-like"/>
    <property type="match status" value="1"/>
</dbReference>
<keyword evidence="4 5" id="KW-0539">Nucleus</keyword>
<evidence type="ECO:0000256" key="1">
    <source>
        <dbReference type="ARBA" id="ARBA00010467"/>
    </source>
</evidence>
<evidence type="ECO:0000259" key="7">
    <source>
        <dbReference type="Pfam" id="PF08914"/>
    </source>
</evidence>
<feature type="domain" description="TERF2-interacting telomeric protein 1 Myb" evidence="7">
    <location>
        <begin position="11"/>
        <end position="60"/>
    </location>
</feature>